<feature type="compositionally biased region" description="Basic and acidic residues" evidence="1">
    <location>
        <begin position="203"/>
        <end position="235"/>
    </location>
</feature>
<reference evidence="3" key="1">
    <citation type="journal article" date="2017" name="Cell">
        <title>Insights into land plant evolution garnered from the Marchantia polymorpha genome.</title>
        <authorList>
            <person name="Bowman J.L."/>
            <person name="Kohchi T."/>
            <person name="Yamato K.T."/>
            <person name="Jenkins J."/>
            <person name="Shu S."/>
            <person name="Ishizaki K."/>
            <person name="Yamaoka S."/>
            <person name="Nishihama R."/>
            <person name="Nakamura Y."/>
            <person name="Berger F."/>
            <person name="Adam C."/>
            <person name="Aki S.S."/>
            <person name="Althoff F."/>
            <person name="Araki T."/>
            <person name="Arteaga-Vazquez M.A."/>
            <person name="Balasubrmanian S."/>
            <person name="Barry K."/>
            <person name="Bauer D."/>
            <person name="Boehm C.R."/>
            <person name="Briginshaw L."/>
            <person name="Caballero-Perez J."/>
            <person name="Catarino B."/>
            <person name="Chen F."/>
            <person name="Chiyoda S."/>
            <person name="Chovatia M."/>
            <person name="Davies K.M."/>
            <person name="Delmans M."/>
            <person name="Demura T."/>
            <person name="Dierschke T."/>
            <person name="Dolan L."/>
            <person name="Dorantes-Acosta A.E."/>
            <person name="Eklund D.M."/>
            <person name="Florent S.N."/>
            <person name="Flores-Sandoval E."/>
            <person name="Fujiyama A."/>
            <person name="Fukuzawa H."/>
            <person name="Galik B."/>
            <person name="Grimanelli D."/>
            <person name="Grimwood J."/>
            <person name="Grossniklaus U."/>
            <person name="Hamada T."/>
            <person name="Haseloff J."/>
            <person name="Hetherington A.J."/>
            <person name="Higo A."/>
            <person name="Hirakawa Y."/>
            <person name="Hundley H.N."/>
            <person name="Ikeda Y."/>
            <person name="Inoue K."/>
            <person name="Inoue S.I."/>
            <person name="Ishida S."/>
            <person name="Jia Q."/>
            <person name="Kakita M."/>
            <person name="Kanazawa T."/>
            <person name="Kawai Y."/>
            <person name="Kawashima T."/>
            <person name="Kennedy M."/>
            <person name="Kinose K."/>
            <person name="Kinoshita T."/>
            <person name="Kohara Y."/>
            <person name="Koide E."/>
            <person name="Komatsu K."/>
            <person name="Kopischke S."/>
            <person name="Kubo M."/>
            <person name="Kyozuka J."/>
            <person name="Lagercrantz U."/>
            <person name="Lin S.S."/>
            <person name="Lindquist E."/>
            <person name="Lipzen A.M."/>
            <person name="Lu C.W."/>
            <person name="De Luna E."/>
            <person name="Martienssen R.A."/>
            <person name="Minamino N."/>
            <person name="Mizutani M."/>
            <person name="Mizutani M."/>
            <person name="Mochizuki N."/>
            <person name="Monte I."/>
            <person name="Mosher R."/>
            <person name="Nagasaki H."/>
            <person name="Nakagami H."/>
            <person name="Naramoto S."/>
            <person name="Nishitani K."/>
            <person name="Ohtani M."/>
            <person name="Okamoto T."/>
            <person name="Okumura M."/>
            <person name="Phillips J."/>
            <person name="Pollak B."/>
            <person name="Reinders A."/>
            <person name="Rovekamp M."/>
            <person name="Sano R."/>
            <person name="Sawa S."/>
            <person name="Schmid M.W."/>
            <person name="Shirakawa M."/>
            <person name="Solano R."/>
            <person name="Spunde A."/>
            <person name="Suetsugu N."/>
            <person name="Sugano S."/>
            <person name="Sugiyama A."/>
            <person name="Sun R."/>
            <person name="Suzuki Y."/>
            <person name="Takenaka M."/>
            <person name="Takezawa D."/>
            <person name="Tomogane H."/>
            <person name="Tsuzuki M."/>
            <person name="Ueda T."/>
            <person name="Umeda M."/>
            <person name="Ward J.M."/>
            <person name="Watanabe Y."/>
            <person name="Yazaki K."/>
            <person name="Yokoyama R."/>
            <person name="Yoshitake Y."/>
            <person name="Yotsui I."/>
            <person name="Zachgo S."/>
            <person name="Schmutz J."/>
        </authorList>
    </citation>
    <scope>NUCLEOTIDE SEQUENCE [LARGE SCALE GENOMIC DNA]</scope>
    <source>
        <strain evidence="3">Tak-1</strain>
    </source>
</reference>
<dbReference type="Proteomes" id="UP000244005">
    <property type="component" value="Unassembled WGS sequence"/>
</dbReference>
<name>A0A2R6VZ79_MARPO</name>
<sequence length="250" mass="25202">MWAPVRARQSATPGPEDLLNPLAPSGSPSRGTFVHPGGSAAVQLSAGPGTGSGDPTGDSRLPVGDARPPSPAADAGITRAHGPEIRFFRSLALLSSARGASSGIEAESSERAGAGGAAAAGRGETWREIGRGGRGGGRVAESAGLSGDLDLGGIAGARAGRAAGGRWCDLFCKWRRAREALRGAQAKQGKARGLGGGGKRGGTRVDRFEVGRGGRSEREGRVRTCSEGGGKEGRRARAPGQTGRLFLSST</sequence>
<keyword evidence="3" id="KW-1185">Reference proteome</keyword>
<evidence type="ECO:0000256" key="1">
    <source>
        <dbReference type="SAM" id="MobiDB-lite"/>
    </source>
</evidence>
<evidence type="ECO:0000313" key="3">
    <source>
        <dbReference type="Proteomes" id="UP000244005"/>
    </source>
</evidence>
<feature type="region of interest" description="Disordered" evidence="1">
    <location>
        <begin position="1"/>
        <end position="77"/>
    </location>
</feature>
<evidence type="ECO:0000313" key="2">
    <source>
        <dbReference type="EMBL" id="PTQ26881.1"/>
    </source>
</evidence>
<organism evidence="2 3">
    <name type="scientific">Marchantia polymorpha</name>
    <name type="common">Common liverwort</name>
    <name type="synonym">Marchantia aquatica</name>
    <dbReference type="NCBI Taxonomy" id="3197"/>
    <lineage>
        <taxon>Eukaryota</taxon>
        <taxon>Viridiplantae</taxon>
        <taxon>Streptophyta</taxon>
        <taxon>Embryophyta</taxon>
        <taxon>Marchantiophyta</taxon>
        <taxon>Marchantiopsida</taxon>
        <taxon>Marchantiidae</taxon>
        <taxon>Marchantiales</taxon>
        <taxon>Marchantiaceae</taxon>
        <taxon>Marchantia</taxon>
    </lineage>
</organism>
<accession>A0A2R6VZ79</accession>
<protein>
    <submittedName>
        <fullName evidence="2">Uncharacterized protein</fullName>
    </submittedName>
</protein>
<feature type="region of interest" description="Disordered" evidence="1">
    <location>
        <begin position="183"/>
        <end position="250"/>
    </location>
</feature>
<gene>
    <name evidence="2" type="ORF">MARPO_0284s0001</name>
</gene>
<dbReference type="EMBL" id="KZ772972">
    <property type="protein sequence ID" value="PTQ26881.1"/>
    <property type="molecule type" value="Genomic_DNA"/>
</dbReference>
<proteinExistence type="predicted"/>
<feature type="region of interest" description="Disordered" evidence="1">
    <location>
        <begin position="104"/>
        <end position="138"/>
    </location>
</feature>
<dbReference type="AlphaFoldDB" id="A0A2R6VZ79"/>